<dbReference type="AlphaFoldDB" id="A0A396JCL1"/>
<dbReference type="Proteomes" id="UP000265566">
    <property type="component" value="Chromosome 2"/>
</dbReference>
<name>A0A396JCL1_MEDTR</name>
<comment type="caution">
    <text evidence="1">The sequence shown here is derived from an EMBL/GenBank/DDBJ whole genome shotgun (WGS) entry which is preliminary data.</text>
</comment>
<proteinExistence type="predicted"/>
<gene>
    <name evidence="1" type="ORF">MtrunA17_Chr2g0327191</name>
</gene>
<reference evidence="2" key="1">
    <citation type="journal article" date="2018" name="Nat. Plants">
        <title>Whole-genome landscape of Medicago truncatula symbiotic genes.</title>
        <authorList>
            <person name="Pecrix Y."/>
            <person name="Staton S.E."/>
            <person name="Sallet E."/>
            <person name="Lelandais-Briere C."/>
            <person name="Moreau S."/>
            <person name="Carrere S."/>
            <person name="Blein T."/>
            <person name="Jardinaud M.F."/>
            <person name="Latrasse D."/>
            <person name="Zouine M."/>
            <person name="Zahm M."/>
            <person name="Kreplak J."/>
            <person name="Mayjonade B."/>
            <person name="Satge C."/>
            <person name="Perez M."/>
            <person name="Cauet S."/>
            <person name="Marande W."/>
            <person name="Chantry-Darmon C."/>
            <person name="Lopez-Roques C."/>
            <person name="Bouchez O."/>
            <person name="Berard A."/>
            <person name="Debelle F."/>
            <person name="Munos S."/>
            <person name="Bendahmane A."/>
            <person name="Berges H."/>
            <person name="Niebel A."/>
            <person name="Buitink J."/>
            <person name="Frugier F."/>
            <person name="Benhamed M."/>
            <person name="Crespi M."/>
            <person name="Gouzy J."/>
            <person name="Gamas P."/>
        </authorList>
    </citation>
    <scope>NUCLEOTIDE SEQUENCE [LARGE SCALE GENOMIC DNA]</scope>
    <source>
        <strain evidence="2">cv. Jemalong A17</strain>
    </source>
</reference>
<dbReference type="Gramene" id="rna12258">
    <property type="protein sequence ID" value="RHN75989.1"/>
    <property type="gene ID" value="gene12258"/>
</dbReference>
<sequence>MPHQLLLVGLSTYIKSQPFFLSILFSHWSFFYSFIFGEWSL</sequence>
<organism evidence="1 2">
    <name type="scientific">Medicago truncatula</name>
    <name type="common">Barrel medic</name>
    <name type="synonym">Medicago tribuloides</name>
    <dbReference type="NCBI Taxonomy" id="3880"/>
    <lineage>
        <taxon>Eukaryota</taxon>
        <taxon>Viridiplantae</taxon>
        <taxon>Streptophyta</taxon>
        <taxon>Embryophyta</taxon>
        <taxon>Tracheophyta</taxon>
        <taxon>Spermatophyta</taxon>
        <taxon>Magnoliopsida</taxon>
        <taxon>eudicotyledons</taxon>
        <taxon>Gunneridae</taxon>
        <taxon>Pentapetalae</taxon>
        <taxon>rosids</taxon>
        <taxon>fabids</taxon>
        <taxon>Fabales</taxon>
        <taxon>Fabaceae</taxon>
        <taxon>Papilionoideae</taxon>
        <taxon>50 kb inversion clade</taxon>
        <taxon>NPAAA clade</taxon>
        <taxon>Hologalegina</taxon>
        <taxon>IRL clade</taxon>
        <taxon>Trifolieae</taxon>
        <taxon>Medicago</taxon>
    </lineage>
</organism>
<protein>
    <submittedName>
        <fullName evidence="1">Uncharacterized protein</fullName>
    </submittedName>
</protein>
<accession>A0A396JCL1</accession>
<evidence type="ECO:0000313" key="1">
    <source>
        <dbReference type="EMBL" id="RHN75989.1"/>
    </source>
</evidence>
<evidence type="ECO:0000313" key="2">
    <source>
        <dbReference type="Proteomes" id="UP000265566"/>
    </source>
</evidence>
<dbReference type="EMBL" id="PSQE01000002">
    <property type="protein sequence ID" value="RHN75989.1"/>
    <property type="molecule type" value="Genomic_DNA"/>
</dbReference>